<reference evidence="13" key="1">
    <citation type="submission" date="2022-11" db="EMBL/GenBank/DDBJ databases">
        <authorList>
            <person name="Petersen C."/>
        </authorList>
    </citation>
    <scope>NUCLEOTIDE SEQUENCE</scope>
    <source>
        <strain evidence="13">IBT 30069</strain>
    </source>
</reference>
<dbReference type="OrthoDB" id="3053196at2759"/>
<feature type="compositionally biased region" description="Low complexity" evidence="10">
    <location>
        <begin position="33"/>
        <end position="72"/>
    </location>
</feature>
<comment type="caution">
    <text evidence="13">The sequence shown here is derived from an EMBL/GenBank/DDBJ whole genome shotgun (WGS) entry which is preliminary data.</text>
</comment>
<dbReference type="InterPro" id="IPR016439">
    <property type="entry name" value="Lag1/Lac1-like"/>
</dbReference>
<evidence type="ECO:0000259" key="12">
    <source>
        <dbReference type="PROSITE" id="PS50922"/>
    </source>
</evidence>
<protein>
    <recommendedName>
        <fullName evidence="12">TLC domain-containing protein</fullName>
    </recommendedName>
</protein>
<evidence type="ECO:0000256" key="5">
    <source>
        <dbReference type="ARBA" id="ARBA00022824"/>
    </source>
</evidence>
<feature type="compositionally biased region" description="Acidic residues" evidence="10">
    <location>
        <begin position="392"/>
        <end position="402"/>
    </location>
</feature>
<keyword evidence="14" id="KW-1185">Reference proteome</keyword>
<reference evidence="13" key="2">
    <citation type="journal article" date="2023" name="IMA Fungus">
        <title>Comparative genomic study of the Penicillium genus elucidates a diverse pangenome and 15 lateral gene transfer events.</title>
        <authorList>
            <person name="Petersen C."/>
            <person name="Sorensen T."/>
            <person name="Nielsen M.R."/>
            <person name="Sondergaard T.E."/>
            <person name="Sorensen J.L."/>
            <person name="Fitzpatrick D.A."/>
            <person name="Frisvad J.C."/>
            <person name="Nielsen K.L."/>
        </authorList>
    </citation>
    <scope>NUCLEOTIDE SEQUENCE</scope>
    <source>
        <strain evidence="13">IBT 30069</strain>
    </source>
</reference>
<comment type="similarity">
    <text evidence="2">Belongs to the sphingosine N-acyltransferase family.</text>
</comment>
<feature type="transmembrane region" description="Helical" evidence="11">
    <location>
        <begin position="349"/>
        <end position="372"/>
    </location>
</feature>
<evidence type="ECO:0000256" key="2">
    <source>
        <dbReference type="ARBA" id="ARBA00009808"/>
    </source>
</evidence>
<dbReference type="InterPro" id="IPR006634">
    <property type="entry name" value="TLC-dom"/>
</dbReference>
<feature type="region of interest" description="Disordered" evidence="10">
    <location>
        <begin position="384"/>
        <end position="409"/>
    </location>
</feature>
<keyword evidence="5" id="KW-0256">Endoplasmic reticulum</keyword>
<organism evidence="13 14">
    <name type="scientific">Penicillium angulare</name>
    <dbReference type="NCBI Taxonomy" id="116970"/>
    <lineage>
        <taxon>Eukaryota</taxon>
        <taxon>Fungi</taxon>
        <taxon>Dikarya</taxon>
        <taxon>Ascomycota</taxon>
        <taxon>Pezizomycotina</taxon>
        <taxon>Eurotiomycetes</taxon>
        <taxon>Eurotiomycetidae</taxon>
        <taxon>Eurotiales</taxon>
        <taxon>Aspergillaceae</taxon>
        <taxon>Penicillium</taxon>
    </lineage>
</organism>
<evidence type="ECO:0000256" key="11">
    <source>
        <dbReference type="SAM" id="Phobius"/>
    </source>
</evidence>
<sequence length="409" mass="47169">MASSASSYSANGASRQRVKSQKESNGYTNGHVNGNANGNGIAKANGNGNANGKIQRSSGQRSQSQPQSQPQRKNFATSHTWFIPLILILAIGALYALNPTPNNILHRFIFLSYEQPQTNPETPIQYGKGLWDIAFVSFYTLVLTFTREFIMQELLFPLAKAYIKSERKQARFMEQMYTVIYFGFTGAAGVYVMSRSPVWYFNTTAMYEGFPHRTHEAAFKFYYLFEAAYWAQQAIVMILGQEEKRKDFKELVAHHIVTLSLVGLSYRFHFTYMGIVIYITHDVSDFFLAISKSFHYTGSDLVIPALTINVFAWVYLRHYINLRVMWSILTEFRTVGPYELNWETQQYKCWISCIITFSLLAMLQALNLFWLYCLGRSSWKFLTTGEKKDDRSDDSEEEQEPEQIDHEKQ</sequence>
<feature type="transmembrane region" description="Helical" evidence="11">
    <location>
        <begin position="179"/>
        <end position="201"/>
    </location>
</feature>
<evidence type="ECO:0000313" key="13">
    <source>
        <dbReference type="EMBL" id="KAJ5113505.1"/>
    </source>
</evidence>
<feature type="domain" description="TLC" evidence="12">
    <location>
        <begin position="167"/>
        <end position="383"/>
    </location>
</feature>
<dbReference type="EMBL" id="JAPQKH010000002">
    <property type="protein sequence ID" value="KAJ5113505.1"/>
    <property type="molecule type" value="Genomic_DNA"/>
</dbReference>
<dbReference type="GO" id="GO:0005789">
    <property type="term" value="C:endoplasmic reticulum membrane"/>
    <property type="evidence" value="ECO:0007669"/>
    <property type="project" value="UniProtKB-SubCell"/>
</dbReference>
<keyword evidence="4 9" id="KW-0812">Transmembrane</keyword>
<dbReference type="GO" id="GO:0046513">
    <property type="term" value="P:ceramide biosynthetic process"/>
    <property type="evidence" value="ECO:0007669"/>
    <property type="project" value="InterPro"/>
</dbReference>
<dbReference type="SMART" id="SM00724">
    <property type="entry name" value="TLC"/>
    <property type="match status" value="1"/>
</dbReference>
<feature type="transmembrane region" description="Helical" evidence="11">
    <location>
        <begin position="252"/>
        <end position="281"/>
    </location>
</feature>
<dbReference type="AlphaFoldDB" id="A0A9W9KPF1"/>
<feature type="compositionally biased region" description="Polar residues" evidence="10">
    <location>
        <begin position="23"/>
        <end position="32"/>
    </location>
</feature>
<evidence type="ECO:0000256" key="3">
    <source>
        <dbReference type="ARBA" id="ARBA00022679"/>
    </source>
</evidence>
<evidence type="ECO:0000256" key="9">
    <source>
        <dbReference type="PROSITE-ProRule" id="PRU00205"/>
    </source>
</evidence>
<feature type="transmembrane region" description="Helical" evidence="11">
    <location>
        <begin position="80"/>
        <end position="97"/>
    </location>
</feature>
<evidence type="ECO:0000313" key="14">
    <source>
        <dbReference type="Proteomes" id="UP001149165"/>
    </source>
</evidence>
<keyword evidence="3" id="KW-0808">Transferase</keyword>
<keyword evidence="8" id="KW-0325">Glycoprotein</keyword>
<proteinExistence type="inferred from homology"/>
<evidence type="ECO:0000256" key="7">
    <source>
        <dbReference type="ARBA" id="ARBA00023136"/>
    </source>
</evidence>
<evidence type="ECO:0000256" key="10">
    <source>
        <dbReference type="SAM" id="MobiDB-lite"/>
    </source>
</evidence>
<feature type="transmembrane region" description="Helical" evidence="11">
    <location>
        <begin position="301"/>
        <end position="320"/>
    </location>
</feature>
<dbReference type="Pfam" id="PF03798">
    <property type="entry name" value="TRAM_LAG1_CLN8"/>
    <property type="match status" value="1"/>
</dbReference>
<keyword evidence="6 11" id="KW-1133">Transmembrane helix</keyword>
<comment type="subcellular location">
    <subcellularLocation>
        <location evidence="1">Endoplasmic reticulum membrane</location>
        <topology evidence="1">Multi-pass membrane protein</topology>
    </subcellularLocation>
</comment>
<name>A0A9W9KPF1_9EURO</name>
<feature type="transmembrane region" description="Helical" evidence="11">
    <location>
        <begin position="133"/>
        <end position="158"/>
    </location>
</feature>
<dbReference type="GO" id="GO:0050291">
    <property type="term" value="F:sphingosine N-acyltransferase activity"/>
    <property type="evidence" value="ECO:0007669"/>
    <property type="project" value="InterPro"/>
</dbReference>
<gene>
    <name evidence="13" type="ORF">N7456_002039</name>
</gene>
<evidence type="ECO:0000256" key="8">
    <source>
        <dbReference type="ARBA" id="ARBA00023180"/>
    </source>
</evidence>
<evidence type="ECO:0000256" key="6">
    <source>
        <dbReference type="ARBA" id="ARBA00022989"/>
    </source>
</evidence>
<feature type="compositionally biased region" description="Low complexity" evidence="10">
    <location>
        <begin position="1"/>
        <end position="14"/>
    </location>
</feature>
<feature type="region of interest" description="Disordered" evidence="10">
    <location>
        <begin position="1"/>
        <end position="73"/>
    </location>
</feature>
<dbReference type="PANTHER" id="PTHR12560">
    <property type="entry name" value="LONGEVITY ASSURANCE FACTOR 1 LAG1"/>
    <property type="match status" value="1"/>
</dbReference>
<dbReference type="PROSITE" id="PS50922">
    <property type="entry name" value="TLC"/>
    <property type="match status" value="1"/>
</dbReference>
<keyword evidence="7 9" id="KW-0472">Membrane</keyword>
<feature type="transmembrane region" description="Helical" evidence="11">
    <location>
        <begin position="221"/>
        <end position="240"/>
    </location>
</feature>
<evidence type="ECO:0000256" key="1">
    <source>
        <dbReference type="ARBA" id="ARBA00004477"/>
    </source>
</evidence>
<dbReference type="PANTHER" id="PTHR12560:SF11">
    <property type="entry name" value="CERAMIDE SYNTHASE LAC1-RELATED"/>
    <property type="match status" value="1"/>
</dbReference>
<dbReference type="PIRSF" id="PIRSF005225">
    <property type="entry name" value="LAG1_LAC1"/>
    <property type="match status" value="1"/>
</dbReference>
<accession>A0A9W9KPF1</accession>
<evidence type="ECO:0000256" key="4">
    <source>
        <dbReference type="ARBA" id="ARBA00022692"/>
    </source>
</evidence>
<dbReference type="Proteomes" id="UP001149165">
    <property type="component" value="Unassembled WGS sequence"/>
</dbReference>